<dbReference type="PANTHER" id="PTHR42940:SF8">
    <property type="entry name" value="VACUOLAR PROTEIN SORTING-ASSOCIATED PROTEIN 11"/>
    <property type="match status" value="1"/>
</dbReference>
<evidence type="ECO:0000256" key="4">
    <source>
        <dbReference type="ARBA" id="ARBA00022723"/>
    </source>
</evidence>
<dbReference type="PROSITE" id="PS00059">
    <property type="entry name" value="ADH_ZINC"/>
    <property type="match status" value="1"/>
</dbReference>
<dbReference type="InterPro" id="IPR014187">
    <property type="entry name" value="ADH_Zn_typ-2"/>
</dbReference>
<dbReference type="SMART" id="SM00829">
    <property type="entry name" value="PKS_ER"/>
    <property type="match status" value="1"/>
</dbReference>
<accession>A0ABW3WDF0</accession>
<evidence type="ECO:0000256" key="5">
    <source>
        <dbReference type="ARBA" id="ARBA00022833"/>
    </source>
</evidence>
<organism evidence="8 9">
    <name type="scientific">Thauera mechernichensis</name>
    <dbReference type="NCBI Taxonomy" id="82788"/>
    <lineage>
        <taxon>Bacteria</taxon>
        <taxon>Pseudomonadati</taxon>
        <taxon>Pseudomonadota</taxon>
        <taxon>Betaproteobacteria</taxon>
        <taxon>Rhodocyclales</taxon>
        <taxon>Zoogloeaceae</taxon>
        <taxon>Thauera</taxon>
    </lineage>
</organism>
<sequence length="353" mass="37433">MPEFTYPENPAPEAPPPRPLVVLPATMRAMVLERSGEPLRARALALPRPGHGQVLLRVEACGVCRTDLHLVDGELPDPPLPMIPGHEIVGRVAALGTGVSGLAPGQRIGVPWLGWTCGRCDFCTSARENLCDEARFTGYQIQGGYAEYTVADARYCFALDDALDAAEAAPLLCAGLIGYRALGLAGAAQRIGLYGFGAAAHIIAQVARWQGREVYAFTRVGDTASQAFAHHLGATWAGSATDKPPHPLDAALIFAPAGELVPAALRALAKGGTVVCAGIHMSDIPSFPYDILWGERRIVSVANLTRSDGDAFLALAPRVPVRTEITRFALEDANLALERLRRGELQGAAVLVP</sequence>
<dbReference type="PANTHER" id="PTHR42940">
    <property type="entry name" value="ALCOHOL DEHYDROGENASE 1-RELATED"/>
    <property type="match status" value="1"/>
</dbReference>
<dbReference type="Gene3D" id="3.40.50.720">
    <property type="entry name" value="NAD(P)-binding Rossmann-like Domain"/>
    <property type="match status" value="1"/>
</dbReference>
<comment type="cofactor">
    <cofactor evidence="1">
        <name>Zn(2+)</name>
        <dbReference type="ChEBI" id="CHEBI:29105"/>
    </cofactor>
</comment>
<reference evidence="9" key="1">
    <citation type="journal article" date="2019" name="Int. J. Syst. Evol. Microbiol.">
        <title>The Global Catalogue of Microorganisms (GCM) 10K type strain sequencing project: providing services to taxonomists for standard genome sequencing and annotation.</title>
        <authorList>
            <consortium name="The Broad Institute Genomics Platform"/>
            <consortium name="The Broad Institute Genome Sequencing Center for Infectious Disease"/>
            <person name="Wu L."/>
            <person name="Ma J."/>
        </authorList>
    </citation>
    <scope>NUCLEOTIDE SEQUENCE [LARGE SCALE GENOMIC DNA]</scope>
    <source>
        <strain evidence="9">CCUG 48884</strain>
    </source>
</reference>
<keyword evidence="6" id="KW-0560">Oxidoreductase</keyword>
<dbReference type="Pfam" id="PF08240">
    <property type="entry name" value="ADH_N"/>
    <property type="match status" value="1"/>
</dbReference>
<dbReference type="InterPro" id="IPR020843">
    <property type="entry name" value="ER"/>
</dbReference>
<dbReference type="Gene3D" id="3.90.180.10">
    <property type="entry name" value="Medium-chain alcohol dehydrogenases, catalytic domain"/>
    <property type="match status" value="1"/>
</dbReference>
<dbReference type="InterPro" id="IPR013154">
    <property type="entry name" value="ADH-like_N"/>
</dbReference>
<evidence type="ECO:0000256" key="6">
    <source>
        <dbReference type="ARBA" id="ARBA00023002"/>
    </source>
</evidence>
<keyword evidence="5" id="KW-0862">Zinc</keyword>
<dbReference type="NCBIfam" id="TIGR02822">
    <property type="entry name" value="adh_fam_2"/>
    <property type="match status" value="1"/>
</dbReference>
<dbReference type="InterPro" id="IPR002328">
    <property type="entry name" value="ADH_Zn_CS"/>
</dbReference>
<protein>
    <recommendedName>
        <fullName evidence="3">alcohol dehydrogenase</fullName>
        <ecNumber evidence="3">1.1.1.1</ecNumber>
    </recommendedName>
</protein>
<keyword evidence="4" id="KW-0479">Metal-binding</keyword>
<keyword evidence="9" id="KW-1185">Reference proteome</keyword>
<evidence type="ECO:0000313" key="8">
    <source>
        <dbReference type="EMBL" id="MFD1263335.1"/>
    </source>
</evidence>
<dbReference type="InterPro" id="IPR036291">
    <property type="entry name" value="NAD(P)-bd_dom_sf"/>
</dbReference>
<dbReference type="SUPFAM" id="SSF50129">
    <property type="entry name" value="GroES-like"/>
    <property type="match status" value="1"/>
</dbReference>
<feature type="domain" description="Enoyl reductase (ER)" evidence="7">
    <location>
        <begin position="36"/>
        <end position="351"/>
    </location>
</feature>
<dbReference type="CDD" id="cd08298">
    <property type="entry name" value="CAD2"/>
    <property type="match status" value="1"/>
</dbReference>
<comment type="similarity">
    <text evidence="2">Belongs to the zinc-containing alcohol dehydrogenase family.</text>
</comment>
<evidence type="ECO:0000256" key="1">
    <source>
        <dbReference type="ARBA" id="ARBA00001947"/>
    </source>
</evidence>
<dbReference type="RefSeq" id="WP_277833277.1">
    <property type="nucleotide sequence ID" value="NZ_JARQZE010000007.1"/>
</dbReference>
<dbReference type="SUPFAM" id="SSF51735">
    <property type="entry name" value="NAD(P)-binding Rossmann-fold domains"/>
    <property type="match status" value="1"/>
</dbReference>
<proteinExistence type="inferred from homology"/>
<dbReference type="Proteomes" id="UP001597158">
    <property type="component" value="Unassembled WGS sequence"/>
</dbReference>
<dbReference type="EC" id="1.1.1.1" evidence="3"/>
<evidence type="ECO:0000256" key="3">
    <source>
        <dbReference type="ARBA" id="ARBA00013190"/>
    </source>
</evidence>
<dbReference type="InterPro" id="IPR011032">
    <property type="entry name" value="GroES-like_sf"/>
</dbReference>
<evidence type="ECO:0000313" key="9">
    <source>
        <dbReference type="Proteomes" id="UP001597158"/>
    </source>
</evidence>
<gene>
    <name evidence="8" type="ORF">ACFQ4M_07035</name>
</gene>
<evidence type="ECO:0000256" key="2">
    <source>
        <dbReference type="ARBA" id="ARBA00008072"/>
    </source>
</evidence>
<name>A0ABW3WDF0_9RHOO</name>
<evidence type="ECO:0000259" key="7">
    <source>
        <dbReference type="SMART" id="SM00829"/>
    </source>
</evidence>
<comment type="caution">
    <text evidence="8">The sequence shown here is derived from an EMBL/GenBank/DDBJ whole genome shotgun (WGS) entry which is preliminary data.</text>
</comment>
<dbReference type="EMBL" id="JBHTMC010000013">
    <property type="protein sequence ID" value="MFD1263335.1"/>
    <property type="molecule type" value="Genomic_DNA"/>
</dbReference>